<reference evidence="18 19" key="1">
    <citation type="submission" date="2024-02" db="EMBL/GenBank/DDBJ databases">
        <authorList>
            <person name="Daric V."/>
            <person name="Darras S."/>
        </authorList>
    </citation>
    <scope>NUCLEOTIDE SEQUENCE [LARGE SCALE GENOMIC DNA]</scope>
</reference>
<dbReference type="InterPro" id="IPR001129">
    <property type="entry name" value="Membr-assoc_MAPEG"/>
</dbReference>
<comment type="caution">
    <text evidence="18">The sequence shown here is derived from an EMBL/GenBank/DDBJ whole genome shotgun (WGS) entry which is preliminary data.</text>
</comment>
<feature type="transmembrane region" description="Helical" evidence="17">
    <location>
        <begin position="85"/>
        <end position="109"/>
    </location>
</feature>
<keyword evidence="9" id="KW-0256">Endoplasmic reticulum</keyword>
<keyword evidence="7 17" id="KW-0812">Transmembrane</keyword>
<evidence type="ECO:0000256" key="13">
    <source>
        <dbReference type="ARBA" id="ARBA00023136"/>
    </source>
</evidence>
<evidence type="ECO:0000256" key="5">
    <source>
        <dbReference type="ARBA" id="ARBA00012452"/>
    </source>
</evidence>
<dbReference type="PANTHER" id="PTHR10689:SF6">
    <property type="entry name" value="MICROSOMAL GLUTATHIONE S-TRANSFERASE 1"/>
    <property type="match status" value="1"/>
</dbReference>
<sequence length="155" mass="18096">MMTSHLYTLENNVFAGFVFYTVLLLMKMLLMTVLTTTKRQIHKAFHSPEDTSRAGTNPEARKKSLLPNENVERVRRCHRNDMENIYLFIFLSLLYIATDPPYAMAIWYFRVYTVSRFLHMLVYLNGIRQPFRGLTFAAGYVTCWILAISTLLSIV</sequence>
<comment type="catalytic activity">
    <reaction evidence="16">
        <text>RX + glutathione = an S-substituted glutathione + a halide anion + H(+)</text>
        <dbReference type="Rhea" id="RHEA:16437"/>
        <dbReference type="ChEBI" id="CHEBI:15378"/>
        <dbReference type="ChEBI" id="CHEBI:16042"/>
        <dbReference type="ChEBI" id="CHEBI:17792"/>
        <dbReference type="ChEBI" id="CHEBI:57925"/>
        <dbReference type="ChEBI" id="CHEBI:90779"/>
        <dbReference type="EC" id="2.5.1.18"/>
    </reaction>
    <physiologicalReaction direction="left-to-right" evidence="16">
        <dbReference type="Rhea" id="RHEA:16438"/>
    </physiologicalReaction>
</comment>
<dbReference type="PANTHER" id="PTHR10689">
    <property type="entry name" value="MICROSOMAL GLUTATHIONE S-TRANSFERASE 1"/>
    <property type="match status" value="1"/>
</dbReference>
<evidence type="ECO:0000256" key="14">
    <source>
        <dbReference type="ARBA" id="ARBA00038540"/>
    </source>
</evidence>
<dbReference type="Proteomes" id="UP001642483">
    <property type="component" value="Unassembled WGS sequence"/>
</dbReference>
<keyword evidence="19" id="KW-1185">Reference proteome</keyword>
<keyword evidence="13 17" id="KW-0472">Membrane</keyword>
<dbReference type="EC" id="2.5.1.18" evidence="5"/>
<evidence type="ECO:0000256" key="6">
    <source>
        <dbReference type="ARBA" id="ARBA00022679"/>
    </source>
</evidence>
<evidence type="ECO:0000256" key="17">
    <source>
        <dbReference type="SAM" id="Phobius"/>
    </source>
</evidence>
<feature type="transmembrane region" description="Helical" evidence="17">
    <location>
        <begin position="129"/>
        <end position="154"/>
    </location>
</feature>
<organism evidence="18 19">
    <name type="scientific">Clavelina lepadiformis</name>
    <name type="common">Light-bulb sea squirt</name>
    <name type="synonym">Ascidia lepadiformis</name>
    <dbReference type="NCBI Taxonomy" id="159417"/>
    <lineage>
        <taxon>Eukaryota</taxon>
        <taxon>Metazoa</taxon>
        <taxon>Chordata</taxon>
        <taxon>Tunicata</taxon>
        <taxon>Ascidiacea</taxon>
        <taxon>Aplousobranchia</taxon>
        <taxon>Clavelinidae</taxon>
        <taxon>Clavelina</taxon>
    </lineage>
</organism>
<evidence type="ECO:0000256" key="9">
    <source>
        <dbReference type="ARBA" id="ARBA00022824"/>
    </source>
</evidence>
<evidence type="ECO:0000313" key="18">
    <source>
        <dbReference type="EMBL" id="CAK8688999.1"/>
    </source>
</evidence>
<evidence type="ECO:0000256" key="3">
    <source>
        <dbReference type="ARBA" id="ARBA00004477"/>
    </source>
</evidence>
<proteinExistence type="inferred from homology"/>
<keyword evidence="11" id="KW-0007">Acetylation</keyword>
<evidence type="ECO:0000256" key="15">
    <source>
        <dbReference type="ARBA" id="ARBA00039397"/>
    </source>
</evidence>
<dbReference type="SUPFAM" id="SSF161084">
    <property type="entry name" value="MAPEG domain-like"/>
    <property type="match status" value="1"/>
</dbReference>
<keyword evidence="8" id="KW-1000">Mitochondrion outer membrane</keyword>
<evidence type="ECO:0000256" key="11">
    <source>
        <dbReference type="ARBA" id="ARBA00022990"/>
    </source>
</evidence>
<protein>
    <recommendedName>
        <fullName evidence="15">Microsomal glutathione S-transferase 1</fullName>
        <ecNumber evidence="5">2.5.1.18</ecNumber>
    </recommendedName>
</protein>
<evidence type="ECO:0000256" key="16">
    <source>
        <dbReference type="ARBA" id="ARBA00049385"/>
    </source>
</evidence>
<name>A0ABP0GDU4_CLALP</name>
<accession>A0ABP0GDU4</accession>
<keyword evidence="10 17" id="KW-1133">Transmembrane helix</keyword>
<feature type="transmembrane region" description="Helical" evidence="17">
    <location>
        <begin position="12"/>
        <end position="34"/>
    </location>
</feature>
<dbReference type="Gene3D" id="1.20.120.550">
    <property type="entry name" value="Membrane associated eicosanoid/glutathione metabolism-like domain"/>
    <property type="match status" value="1"/>
</dbReference>
<keyword evidence="6" id="KW-0808">Transferase</keyword>
<evidence type="ECO:0000256" key="2">
    <source>
        <dbReference type="ARBA" id="ARBA00004294"/>
    </source>
</evidence>
<evidence type="ECO:0000256" key="1">
    <source>
        <dbReference type="ARBA" id="ARBA00003701"/>
    </source>
</evidence>
<comment type="similarity">
    <text evidence="4">Belongs to the MAPEG family.</text>
</comment>
<dbReference type="InterPro" id="IPR040162">
    <property type="entry name" value="MGST1-like"/>
</dbReference>
<evidence type="ECO:0000256" key="4">
    <source>
        <dbReference type="ARBA" id="ARBA00010459"/>
    </source>
</evidence>
<evidence type="ECO:0000256" key="7">
    <source>
        <dbReference type="ARBA" id="ARBA00022692"/>
    </source>
</evidence>
<dbReference type="InterPro" id="IPR023352">
    <property type="entry name" value="MAPEG-like_dom_sf"/>
</dbReference>
<evidence type="ECO:0000256" key="12">
    <source>
        <dbReference type="ARBA" id="ARBA00023128"/>
    </source>
</evidence>
<keyword evidence="12" id="KW-0496">Mitochondrion</keyword>
<evidence type="ECO:0000313" key="19">
    <source>
        <dbReference type="Proteomes" id="UP001642483"/>
    </source>
</evidence>
<gene>
    <name evidence="18" type="ORF">CVLEPA_LOCUS20991</name>
</gene>
<dbReference type="EMBL" id="CAWYQH010000108">
    <property type="protein sequence ID" value="CAK8688999.1"/>
    <property type="molecule type" value="Genomic_DNA"/>
</dbReference>
<evidence type="ECO:0000256" key="10">
    <source>
        <dbReference type="ARBA" id="ARBA00022989"/>
    </source>
</evidence>
<comment type="subunit">
    <text evidence="14">Homotrimer; The trimer binds only one molecule of glutathione.</text>
</comment>
<comment type="subcellular location">
    <subcellularLocation>
        <location evidence="3">Endoplasmic reticulum membrane</location>
        <topology evidence="3">Multi-pass membrane protein</topology>
    </subcellularLocation>
    <subcellularLocation>
        <location evidence="2">Mitochondrion outer membrane</location>
    </subcellularLocation>
</comment>
<comment type="function">
    <text evidence="1">Conjugation of reduced glutathione to a wide number of exogenous and endogenous hydrophobic electrophiles.</text>
</comment>
<dbReference type="Pfam" id="PF01124">
    <property type="entry name" value="MAPEG"/>
    <property type="match status" value="1"/>
</dbReference>
<evidence type="ECO:0000256" key="8">
    <source>
        <dbReference type="ARBA" id="ARBA00022787"/>
    </source>
</evidence>